<sequence length="155" mass="16903">MSVTRVALHSKKFPGKYLHIDGRGVTQFVGSGGGKVSTQTYIGPWETFILERNSDGTVSFRSTVFNDVYLRLDGANVKPGEKLNDGGGIVNCQFGSLTAEKFKIVQKKPEQYAGVVAIESNEFPGRFLRVNGAKDQVNVQGVSASFEEWEILVVG</sequence>
<dbReference type="Gene3D" id="2.80.10.50">
    <property type="match status" value="1"/>
</dbReference>
<dbReference type="InParanoid" id="A0A0C2W441"/>
<dbReference type="CDD" id="cd00257">
    <property type="entry name" value="beta-trefoil_FSCN-like"/>
    <property type="match status" value="1"/>
</dbReference>
<name>A0A0C2W441_AMAMK</name>
<evidence type="ECO:0000313" key="1">
    <source>
        <dbReference type="EMBL" id="KIL55882.1"/>
    </source>
</evidence>
<protein>
    <submittedName>
        <fullName evidence="1">Uncharacterized protein</fullName>
    </submittedName>
</protein>
<proteinExistence type="predicted"/>
<evidence type="ECO:0000313" key="2">
    <source>
        <dbReference type="Proteomes" id="UP000054549"/>
    </source>
</evidence>
<gene>
    <name evidence="1" type="ORF">M378DRAFT_90160</name>
</gene>
<reference evidence="1 2" key="1">
    <citation type="submission" date="2014-04" db="EMBL/GenBank/DDBJ databases">
        <title>Evolutionary Origins and Diversification of the Mycorrhizal Mutualists.</title>
        <authorList>
            <consortium name="DOE Joint Genome Institute"/>
            <consortium name="Mycorrhizal Genomics Consortium"/>
            <person name="Kohler A."/>
            <person name="Kuo A."/>
            <person name="Nagy L.G."/>
            <person name="Floudas D."/>
            <person name="Copeland A."/>
            <person name="Barry K.W."/>
            <person name="Cichocki N."/>
            <person name="Veneault-Fourrey C."/>
            <person name="LaButti K."/>
            <person name="Lindquist E.A."/>
            <person name="Lipzen A."/>
            <person name="Lundell T."/>
            <person name="Morin E."/>
            <person name="Murat C."/>
            <person name="Riley R."/>
            <person name="Ohm R."/>
            <person name="Sun H."/>
            <person name="Tunlid A."/>
            <person name="Henrissat B."/>
            <person name="Grigoriev I.V."/>
            <person name="Hibbett D.S."/>
            <person name="Martin F."/>
        </authorList>
    </citation>
    <scope>NUCLEOTIDE SEQUENCE [LARGE SCALE GENOMIC DNA]</scope>
    <source>
        <strain evidence="1 2">Koide BX008</strain>
    </source>
</reference>
<organism evidence="1 2">
    <name type="scientific">Amanita muscaria (strain Koide BX008)</name>
    <dbReference type="NCBI Taxonomy" id="946122"/>
    <lineage>
        <taxon>Eukaryota</taxon>
        <taxon>Fungi</taxon>
        <taxon>Dikarya</taxon>
        <taxon>Basidiomycota</taxon>
        <taxon>Agaricomycotina</taxon>
        <taxon>Agaricomycetes</taxon>
        <taxon>Agaricomycetidae</taxon>
        <taxon>Agaricales</taxon>
        <taxon>Pluteineae</taxon>
        <taxon>Amanitaceae</taxon>
        <taxon>Amanita</taxon>
    </lineage>
</organism>
<dbReference type="EMBL" id="KN818464">
    <property type="protein sequence ID" value="KIL55882.1"/>
    <property type="molecule type" value="Genomic_DNA"/>
</dbReference>
<dbReference type="Proteomes" id="UP000054549">
    <property type="component" value="Unassembled WGS sequence"/>
</dbReference>
<dbReference type="SUPFAM" id="SSF50405">
    <property type="entry name" value="Actin-crosslinking proteins"/>
    <property type="match status" value="1"/>
</dbReference>
<dbReference type="InterPro" id="IPR008999">
    <property type="entry name" value="Actin-crosslinking"/>
</dbReference>
<keyword evidence="2" id="KW-1185">Reference proteome</keyword>
<accession>A0A0C2W441</accession>
<dbReference type="HOGENOM" id="CLU_134340_0_0_1"/>
<dbReference type="OrthoDB" id="2886578at2759"/>
<dbReference type="AlphaFoldDB" id="A0A0C2W441"/>